<keyword evidence="1" id="KW-0732">Signal</keyword>
<proteinExistence type="predicted"/>
<dbReference type="OrthoDB" id="6736457at2759"/>
<reference evidence="2" key="1">
    <citation type="submission" date="2022-01" db="EMBL/GenBank/DDBJ databases">
        <authorList>
            <person name="King R."/>
        </authorList>
    </citation>
    <scope>NUCLEOTIDE SEQUENCE</scope>
</reference>
<name>A0A9P0DZ58_PHACE</name>
<evidence type="ECO:0000256" key="1">
    <source>
        <dbReference type="SAM" id="SignalP"/>
    </source>
</evidence>
<protein>
    <submittedName>
        <fullName evidence="2">Uncharacterized protein</fullName>
    </submittedName>
</protein>
<evidence type="ECO:0000313" key="3">
    <source>
        <dbReference type="Proteomes" id="UP001153737"/>
    </source>
</evidence>
<dbReference type="EMBL" id="OU896715">
    <property type="protein sequence ID" value="CAH1183314.1"/>
    <property type="molecule type" value="Genomic_DNA"/>
</dbReference>
<feature type="signal peptide" evidence="1">
    <location>
        <begin position="1"/>
        <end position="15"/>
    </location>
</feature>
<dbReference type="Proteomes" id="UP001153737">
    <property type="component" value="Chromosome 9"/>
</dbReference>
<sequence length="434" mass="51318">MKCIILFSLVALCYSLPMTIRKGKHINLDEDGTITIIGSQDKTVVISRAEGSTGQRNVEIFMEDKTVPVKKIWFKEQSMEGDSEIQKAMTEKDILVEIFKKYQGDINDDTYEDILEQIRHFVKTDQVDVNVLNILKSIDSDEDHEDYSTEMEGSMDTKSLQKLLKLLKGLGMDQETIDIDRLVRKDPTFIKRLVKQEPLFGINKKDLIYLNSLIRSQQEPSRHHQMIWLPKIKQSPVLLTRQGMPLDFDTMEMDQEDQDSLEQLQYPRLTKEDLMDMKIILLMQDPRYQHLFVKPNVMMGHDEINPDIDTLHTMKYGMDMDDLRQTLMMPGDKESMVMDDVDTRKLTHLVDQMDKDEMVQLLREQMMNQSRQKQNMFTTRDSSMMDPMMKKMMIERMKKQMMMNPVMKRVIMDRITKRMMMDRMMKDRMMPMME</sequence>
<accession>A0A9P0DZ58</accession>
<organism evidence="2 3">
    <name type="scientific">Phaedon cochleariae</name>
    <name type="common">Mustard beetle</name>
    <dbReference type="NCBI Taxonomy" id="80249"/>
    <lineage>
        <taxon>Eukaryota</taxon>
        <taxon>Metazoa</taxon>
        <taxon>Ecdysozoa</taxon>
        <taxon>Arthropoda</taxon>
        <taxon>Hexapoda</taxon>
        <taxon>Insecta</taxon>
        <taxon>Pterygota</taxon>
        <taxon>Neoptera</taxon>
        <taxon>Endopterygota</taxon>
        <taxon>Coleoptera</taxon>
        <taxon>Polyphaga</taxon>
        <taxon>Cucujiformia</taxon>
        <taxon>Chrysomeloidea</taxon>
        <taxon>Chrysomelidae</taxon>
        <taxon>Chrysomelinae</taxon>
        <taxon>Chrysomelini</taxon>
        <taxon>Phaedon</taxon>
    </lineage>
</organism>
<reference evidence="2" key="2">
    <citation type="submission" date="2022-10" db="EMBL/GenBank/DDBJ databases">
        <authorList>
            <consortium name="ENA_rothamsted_submissions"/>
            <consortium name="culmorum"/>
            <person name="King R."/>
        </authorList>
    </citation>
    <scope>NUCLEOTIDE SEQUENCE</scope>
</reference>
<dbReference type="AlphaFoldDB" id="A0A9P0DZ58"/>
<gene>
    <name evidence="2" type="ORF">PHAECO_LOCUS12352</name>
</gene>
<keyword evidence="3" id="KW-1185">Reference proteome</keyword>
<feature type="chain" id="PRO_5040190602" evidence="1">
    <location>
        <begin position="16"/>
        <end position="434"/>
    </location>
</feature>
<evidence type="ECO:0000313" key="2">
    <source>
        <dbReference type="EMBL" id="CAH1183314.1"/>
    </source>
</evidence>